<dbReference type="PANTHER" id="PTHR13027">
    <property type="entry name" value="SAND PROTEIN-RELATED"/>
    <property type="match status" value="1"/>
</dbReference>
<dbReference type="GO" id="GO:0035658">
    <property type="term" value="C:Mon1-Ccz1 complex"/>
    <property type="evidence" value="ECO:0007669"/>
    <property type="project" value="TreeGrafter"/>
</dbReference>
<dbReference type="Proteomes" id="UP000784294">
    <property type="component" value="Unassembled WGS sequence"/>
</dbReference>
<comment type="function">
    <text evidence="1">Plays an important role in membrane trafficking through the secretory apparatus.</text>
</comment>
<proteinExistence type="inferred from homology"/>
<dbReference type="PANTHER" id="PTHR13027:SF7">
    <property type="entry name" value="VACUOLAR FUSION PROTEIN MON1 HOMOLOG"/>
    <property type="match status" value="1"/>
</dbReference>
<reference evidence="2" key="1">
    <citation type="submission" date="2018-11" db="EMBL/GenBank/DDBJ databases">
        <authorList>
            <consortium name="Pathogen Informatics"/>
        </authorList>
    </citation>
    <scope>NUCLEOTIDE SEQUENCE</scope>
</reference>
<sequence>MEPDVPHISFTSVLNTNPDEENWDDSVCSIKPDEHSGDIAEALARGATHRTGADENSALTTSTIDDHLGITPCKDPFISRSARLSQSDSEDDSILEDVWKQKDLHIISALTLRRLERQFECRLNLDLRRLLVGDDRLLSGAINFVQNSLGPTLGAVFCIPLPNSLREAIAQVISHGVKSRVNDFLAPFFCNPL</sequence>
<dbReference type="AlphaFoldDB" id="A0A3S5BLB1"/>
<comment type="similarity">
    <text evidence="1">Belongs to the MON1/SAND family.</text>
</comment>
<dbReference type="InterPro" id="IPR004353">
    <property type="entry name" value="Mon1"/>
</dbReference>
<dbReference type="EMBL" id="CAAALY010097498">
    <property type="protein sequence ID" value="VEL28744.1"/>
    <property type="molecule type" value="Genomic_DNA"/>
</dbReference>
<organism evidence="2 3">
    <name type="scientific">Protopolystoma xenopodis</name>
    <dbReference type="NCBI Taxonomy" id="117903"/>
    <lineage>
        <taxon>Eukaryota</taxon>
        <taxon>Metazoa</taxon>
        <taxon>Spiralia</taxon>
        <taxon>Lophotrochozoa</taxon>
        <taxon>Platyhelminthes</taxon>
        <taxon>Monogenea</taxon>
        <taxon>Polyopisthocotylea</taxon>
        <taxon>Polystomatidea</taxon>
        <taxon>Polystomatidae</taxon>
        <taxon>Protopolystoma</taxon>
    </lineage>
</organism>
<dbReference type="PRINTS" id="PR01546">
    <property type="entry name" value="YEAST73DUF"/>
</dbReference>
<evidence type="ECO:0000256" key="1">
    <source>
        <dbReference type="RuleBase" id="RU367048"/>
    </source>
</evidence>
<evidence type="ECO:0000313" key="2">
    <source>
        <dbReference type="EMBL" id="VEL28744.1"/>
    </source>
</evidence>
<gene>
    <name evidence="2" type="ORF">PXEA_LOCUS22184</name>
</gene>
<accession>A0A3S5BLB1</accession>
<comment type="caution">
    <text evidence="2">The sequence shown here is derived from an EMBL/GenBank/DDBJ whole genome shotgun (WGS) entry which is preliminary data.</text>
</comment>
<keyword evidence="3" id="KW-1185">Reference proteome</keyword>
<dbReference type="GO" id="GO:0006623">
    <property type="term" value="P:protein targeting to vacuole"/>
    <property type="evidence" value="ECO:0007669"/>
    <property type="project" value="UniProtKB-UniRule"/>
</dbReference>
<evidence type="ECO:0000313" key="3">
    <source>
        <dbReference type="Proteomes" id="UP000784294"/>
    </source>
</evidence>
<name>A0A3S5BLB1_9PLAT</name>
<protein>
    <recommendedName>
        <fullName evidence="1">Vacuolar fusion protein MON1 homolog</fullName>
    </recommendedName>
</protein>
<dbReference type="OrthoDB" id="272411at2759"/>